<dbReference type="EMBL" id="JAENHN010000037">
    <property type="protein sequence ID" value="MBK1811563.1"/>
    <property type="molecule type" value="Genomic_DNA"/>
</dbReference>
<dbReference type="InterPro" id="IPR050807">
    <property type="entry name" value="TransReg_Diox_bact_type"/>
</dbReference>
<dbReference type="SMART" id="SM00530">
    <property type="entry name" value="HTH_XRE"/>
    <property type="match status" value="1"/>
</dbReference>
<sequence>MIGKKLKELRKVKGYSISKLSLKSGVSRTFLGDLEKGKYSNPTLKVICSLCLALNITPNDLIPKEYYEVRKWKS</sequence>
<gene>
    <name evidence="3" type="ORF">JHL18_13120</name>
</gene>
<reference evidence="4" key="1">
    <citation type="submission" date="2021-01" db="EMBL/GenBank/DDBJ databases">
        <title>Genome public.</title>
        <authorList>
            <person name="Liu C."/>
            <person name="Sun Q."/>
        </authorList>
    </citation>
    <scope>NUCLEOTIDE SEQUENCE [LARGE SCALE GENOMIC DNA]</scope>
    <source>
        <strain evidence="4">YIM B02505</strain>
    </source>
</reference>
<dbReference type="RefSeq" id="WP_200269873.1">
    <property type="nucleotide sequence ID" value="NZ_JAENHN010000037.1"/>
</dbReference>
<proteinExistence type="predicted"/>
<dbReference type="PANTHER" id="PTHR46797">
    <property type="entry name" value="HTH-TYPE TRANSCRIPTIONAL REGULATOR"/>
    <property type="match status" value="1"/>
</dbReference>
<comment type="caution">
    <text evidence="3">The sequence shown here is derived from an EMBL/GenBank/DDBJ whole genome shotgun (WGS) entry which is preliminary data.</text>
</comment>
<dbReference type="Pfam" id="PF01381">
    <property type="entry name" value="HTH_3"/>
    <property type="match status" value="1"/>
</dbReference>
<feature type="domain" description="HTH cro/C1-type" evidence="2">
    <location>
        <begin position="6"/>
        <end position="61"/>
    </location>
</feature>
<dbReference type="InterPro" id="IPR001387">
    <property type="entry name" value="Cro/C1-type_HTH"/>
</dbReference>
<dbReference type="SUPFAM" id="SSF47413">
    <property type="entry name" value="lambda repressor-like DNA-binding domains"/>
    <property type="match status" value="1"/>
</dbReference>
<organism evidence="3 4">
    <name type="scientific">Clostridium yunnanense</name>
    <dbReference type="NCBI Taxonomy" id="2800325"/>
    <lineage>
        <taxon>Bacteria</taxon>
        <taxon>Bacillati</taxon>
        <taxon>Bacillota</taxon>
        <taxon>Clostridia</taxon>
        <taxon>Eubacteriales</taxon>
        <taxon>Clostridiaceae</taxon>
        <taxon>Clostridium</taxon>
    </lineage>
</organism>
<evidence type="ECO:0000259" key="2">
    <source>
        <dbReference type="PROSITE" id="PS50943"/>
    </source>
</evidence>
<dbReference type="InterPro" id="IPR010982">
    <property type="entry name" value="Lambda_DNA-bd_dom_sf"/>
</dbReference>
<evidence type="ECO:0000256" key="1">
    <source>
        <dbReference type="ARBA" id="ARBA00023125"/>
    </source>
</evidence>
<protein>
    <submittedName>
        <fullName evidence="3">Helix-turn-helix transcriptional regulator</fullName>
    </submittedName>
</protein>
<keyword evidence="1" id="KW-0238">DNA-binding</keyword>
<dbReference type="PROSITE" id="PS50943">
    <property type="entry name" value="HTH_CROC1"/>
    <property type="match status" value="1"/>
</dbReference>
<name>A0ABS1EQI8_9CLOT</name>
<dbReference type="Gene3D" id="1.10.260.40">
    <property type="entry name" value="lambda repressor-like DNA-binding domains"/>
    <property type="match status" value="1"/>
</dbReference>
<dbReference type="PANTHER" id="PTHR46797:SF1">
    <property type="entry name" value="METHYLPHOSPHONATE SYNTHASE"/>
    <property type="match status" value="1"/>
</dbReference>
<keyword evidence="4" id="KW-1185">Reference proteome</keyword>
<evidence type="ECO:0000313" key="4">
    <source>
        <dbReference type="Proteomes" id="UP000596739"/>
    </source>
</evidence>
<evidence type="ECO:0000313" key="3">
    <source>
        <dbReference type="EMBL" id="MBK1811563.1"/>
    </source>
</evidence>
<dbReference type="CDD" id="cd00093">
    <property type="entry name" value="HTH_XRE"/>
    <property type="match status" value="1"/>
</dbReference>
<accession>A0ABS1EQI8</accession>
<dbReference type="Proteomes" id="UP000596739">
    <property type="component" value="Unassembled WGS sequence"/>
</dbReference>